<dbReference type="InterPro" id="IPR050983">
    <property type="entry name" value="GST_Omega/HSP26"/>
</dbReference>
<dbReference type="InterPro" id="IPR040079">
    <property type="entry name" value="Glutathione_S-Trfase"/>
</dbReference>
<dbReference type="Gene3D" id="3.40.30.10">
    <property type="entry name" value="Glutaredoxin"/>
    <property type="match status" value="1"/>
</dbReference>
<dbReference type="Pfam" id="PF00043">
    <property type="entry name" value="GST_C"/>
    <property type="match status" value="1"/>
</dbReference>
<evidence type="ECO:0000256" key="1">
    <source>
        <dbReference type="ARBA" id="ARBA00012452"/>
    </source>
</evidence>
<sequence>MSDGKLILVSHYLCPYVQRAAITLAEKTVPFEICYVDLSAKPDWFLAISPLGKVPLLIVRQGDGSETVLFESAVICEYLEETQSGARLHPADPLARARHRSWMEFGSSILSDLWGFETAKDEEAYEAKRKALIEKFSRVETELNDGPFFAGEAFSLVDAVFAPIFRYFEVFDAITPTGIFDALPRVMAWRAELASRQSVRDAVTQDYPDRLKAFLVNHDAWLLKQAA</sequence>
<accession>A0A5B0VXN5</accession>
<evidence type="ECO:0000256" key="3">
    <source>
        <dbReference type="ARBA" id="ARBA00047960"/>
    </source>
</evidence>
<dbReference type="InterPro" id="IPR010987">
    <property type="entry name" value="Glutathione-S-Trfase_C-like"/>
</dbReference>
<dbReference type="EMBL" id="VNIP01000009">
    <property type="protein sequence ID" value="KAA1179402.1"/>
    <property type="molecule type" value="Genomic_DNA"/>
</dbReference>
<comment type="caution">
    <text evidence="6">The sequence shown here is derived from an EMBL/GenBank/DDBJ whole genome shotgun (WGS) entry which is preliminary data.</text>
</comment>
<feature type="domain" description="GST N-terminal" evidence="4">
    <location>
        <begin position="4"/>
        <end position="87"/>
    </location>
</feature>
<dbReference type="PANTHER" id="PTHR43968:SF6">
    <property type="entry name" value="GLUTATHIONE S-TRANSFERASE OMEGA"/>
    <property type="match status" value="1"/>
</dbReference>
<evidence type="ECO:0000313" key="6">
    <source>
        <dbReference type="EMBL" id="KAA1179402.1"/>
    </source>
</evidence>
<feature type="domain" description="GST C-terminal" evidence="5">
    <location>
        <begin position="92"/>
        <end position="215"/>
    </location>
</feature>
<dbReference type="PROSITE" id="PS50405">
    <property type="entry name" value="GST_CTER"/>
    <property type="match status" value="1"/>
</dbReference>
<organism evidence="6 7">
    <name type="scientific">Rhizobium tropici</name>
    <dbReference type="NCBI Taxonomy" id="398"/>
    <lineage>
        <taxon>Bacteria</taxon>
        <taxon>Pseudomonadati</taxon>
        <taxon>Pseudomonadota</taxon>
        <taxon>Alphaproteobacteria</taxon>
        <taxon>Hyphomicrobiales</taxon>
        <taxon>Rhizobiaceae</taxon>
        <taxon>Rhizobium/Agrobacterium group</taxon>
        <taxon>Rhizobium</taxon>
    </lineage>
</organism>
<dbReference type="GO" id="GO:0005737">
    <property type="term" value="C:cytoplasm"/>
    <property type="evidence" value="ECO:0007669"/>
    <property type="project" value="TreeGrafter"/>
</dbReference>
<dbReference type="Gene3D" id="1.20.1050.10">
    <property type="match status" value="1"/>
</dbReference>
<reference evidence="6 7" key="1">
    <citation type="submission" date="2019-07" db="EMBL/GenBank/DDBJ databases">
        <title>The Draft Genome Sequence of Rhizobium tropici SARCC-755 Associated with Superior Nodulation on Pigeonpea (Cajanus cajan (L.) Millsp.).</title>
        <authorList>
            <person name="Bopape F.L."/>
            <person name="Hassen A.I."/>
            <person name="Swanevelder Z.H."/>
            <person name="Gwata E.T."/>
        </authorList>
    </citation>
    <scope>NUCLEOTIDE SEQUENCE [LARGE SCALE GENOMIC DNA]</scope>
    <source>
        <strain evidence="6 7">SARCC-755</strain>
    </source>
</reference>
<evidence type="ECO:0000259" key="4">
    <source>
        <dbReference type="PROSITE" id="PS50404"/>
    </source>
</evidence>
<dbReference type="InterPro" id="IPR036249">
    <property type="entry name" value="Thioredoxin-like_sf"/>
</dbReference>
<dbReference type="SFLD" id="SFLDS00019">
    <property type="entry name" value="Glutathione_Transferase_(cytos"/>
    <property type="match status" value="1"/>
</dbReference>
<dbReference type="SFLD" id="SFLDG00358">
    <property type="entry name" value="Main_(cytGST)"/>
    <property type="match status" value="1"/>
</dbReference>
<proteinExistence type="predicted"/>
<dbReference type="GO" id="GO:0004364">
    <property type="term" value="F:glutathione transferase activity"/>
    <property type="evidence" value="ECO:0007669"/>
    <property type="project" value="UniProtKB-EC"/>
</dbReference>
<keyword evidence="2 6" id="KW-0808">Transferase</keyword>
<dbReference type="PANTHER" id="PTHR43968">
    <property type="match status" value="1"/>
</dbReference>
<gene>
    <name evidence="6" type="ORF">FP026_17685</name>
</gene>
<dbReference type="SUPFAM" id="SSF52833">
    <property type="entry name" value="Thioredoxin-like"/>
    <property type="match status" value="1"/>
</dbReference>
<dbReference type="SUPFAM" id="SSF47616">
    <property type="entry name" value="GST C-terminal domain-like"/>
    <property type="match status" value="1"/>
</dbReference>
<dbReference type="InterPro" id="IPR045073">
    <property type="entry name" value="Omega/Tau-like"/>
</dbReference>
<dbReference type="SFLD" id="SFLDG01152">
    <property type="entry name" value="Main.3:_Omega-_and_Tau-like"/>
    <property type="match status" value="1"/>
</dbReference>
<protein>
    <recommendedName>
        <fullName evidence="1">glutathione transferase</fullName>
        <ecNumber evidence="1">2.5.1.18</ecNumber>
    </recommendedName>
</protein>
<dbReference type="PROSITE" id="PS50404">
    <property type="entry name" value="GST_NTER"/>
    <property type="match status" value="1"/>
</dbReference>
<dbReference type="InterPro" id="IPR004046">
    <property type="entry name" value="GST_C"/>
</dbReference>
<dbReference type="Pfam" id="PF13409">
    <property type="entry name" value="GST_N_2"/>
    <property type="match status" value="1"/>
</dbReference>
<dbReference type="InterPro" id="IPR004045">
    <property type="entry name" value="Glutathione_S-Trfase_N"/>
</dbReference>
<dbReference type="Proteomes" id="UP000323608">
    <property type="component" value="Unassembled WGS sequence"/>
</dbReference>
<dbReference type="OrthoDB" id="9813092at2"/>
<dbReference type="InterPro" id="IPR036282">
    <property type="entry name" value="Glutathione-S-Trfase_C_sf"/>
</dbReference>
<evidence type="ECO:0000256" key="2">
    <source>
        <dbReference type="ARBA" id="ARBA00022679"/>
    </source>
</evidence>
<comment type="catalytic activity">
    <reaction evidence="3">
        <text>RX + glutathione = an S-substituted glutathione + a halide anion + H(+)</text>
        <dbReference type="Rhea" id="RHEA:16437"/>
        <dbReference type="ChEBI" id="CHEBI:15378"/>
        <dbReference type="ChEBI" id="CHEBI:16042"/>
        <dbReference type="ChEBI" id="CHEBI:17792"/>
        <dbReference type="ChEBI" id="CHEBI:57925"/>
        <dbReference type="ChEBI" id="CHEBI:90779"/>
        <dbReference type="EC" id="2.5.1.18"/>
    </reaction>
</comment>
<dbReference type="EC" id="2.5.1.18" evidence="1"/>
<dbReference type="RefSeq" id="WP_149635934.1">
    <property type="nucleotide sequence ID" value="NZ_VNIP01000009.1"/>
</dbReference>
<evidence type="ECO:0000259" key="5">
    <source>
        <dbReference type="PROSITE" id="PS50405"/>
    </source>
</evidence>
<dbReference type="AlphaFoldDB" id="A0A5B0VXN5"/>
<name>A0A5B0VXN5_RHITR</name>
<evidence type="ECO:0000313" key="7">
    <source>
        <dbReference type="Proteomes" id="UP000323608"/>
    </source>
</evidence>